<organism evidence="1 2">
    <name type="scientific">Streptomonospora halophila</name>
    <dbReference type="NCBI Taxonomy" id="427369"/>
    <lineage>
        <taxon>Bacteria</taxon>
        <taxon>Bacillati</taxon>
        <taxon>Actinomycetota</taxon>
        <taxon>Actinomycetes</taxon>
        <taxon>Streptosporangiales</taxon>
        <taxon>Nocardiopsidaceae</taxon>
        <taxon>Streptomonospora</taxon>
    </lineage>
</organism>
<dbReference type="EMBL" id="BAABIK010000006">
    <property type="protein sequence ID" value="GAA4934795.1"/>
    <property type="molecule type" value="Genomic_DNA"/>
</dbReference>
<protein>
    <submittedName>
        <fullName evidence="1">Uncharacterized protein</fullName>
    </submittedName>
</protein>
<proteinExistence type="predicted"/>
<evidence type="ECO:0000313" key="2">
    <source>
        <dbReference type="Proteomes" id="UP001499993"/>
    </source>
</evidence>
<reference evidence="2" key="1">
    <citation type="journal article" date="2019" name="Int. J. Syst. Evol. Microbiol.">
        <title>The Global Catalogue of Microorganisms (GCM) 10K type strain sequencing project: providing services to taxonomists for standard genome sequencing and annotation.</title>
        <authorList>
            <consortium name="The Broad Institute Genomics Platform"/>
            <consortium name="The Broad Institute Genome Sequencing Center for Infectious Disease"/>
            <person name="Wu L."/>
            <person name="Ma J."/>
        </authorList>
    </citation>
    <scope>NUCLEOTIDE SEQUENCE [LARGE SCALE GENOMIC DNA]</scope>
    <source>
        <strain evidence="2">JCM 18123</strain>
    </source>
</reference>
<name>A0ABP9GA25_9ACTN</name>
<dbReference type="Proteomes" id="UP001499993">
    <property type="component" value="Unassembled WGS sequence"/>
</dbReference>
<keyword evidence="2" id="KW-1185">Reference proteome</keyword>
<accession>A0ABP9GA25</accession>
<sequence length="70" mass="8105">MLQARETRMSREPALRDSNSELLRMAMDDTEFARCWGANLPMSGRVEQRRSMYTNMIVSQMGILSDYGKN</sequence>
<dbReference type="InterPro" id="IPR045728">
    <property type="entry name" value="DUF6082"/>
</dbReference>
<dbReference type="Pfam" id="PF19560">
    <property type="entry name" value="DUF6082"/>
    <property type="match status" value="1"/>
</dbReference>
<evidence type="ECO:0000313" key="1">
    <source>
        <dbReference type="EMBL" id="GAA4934795.1"/>
    </source>
</evidence>
<comment type="caution">
    <text evidence="1">The sequence shown here is derived from an EMBL/GenBank/DDBJ whole genome shotgun (WGS) entry which is preliminary data.</text>
</comment>
<gene>
    <name evidence="1" type="ORF">GCM10023224_14270</name>
</gene>